<dbReference type="Gene3D" id="3.20.20.100">
    <property type="entry name" value="NADP-dependent oxidoreductase domain"/>
    <property type="match status" value="3"/>
</dbReference>
<evidence type="ECO:0000313" key="5">
    <source>
        <dbReference type="EMBL" id="CAD7253800.1"/>
    </source>
</evidence>
<comment type="similarity">
    <text evidence="1">Belongs to the aldo/keto reductase family.</text>
</comment>
<evidence type="ECO:0000256" key="1">
    <source>
        <dbReference type="ARBA" id="ARBA00007905"/>
    </source>
</evidence>
<accession>A0A7R9AGG7</accession>
<keyword evidence="2" id="KW-0521">NADP</keyword>
<proteinExistence type="inferred from homology"/>
<feature type="domain" description="NADP-dependent oxidoreductase" evidence="4">
    <location>
        <begin position="2"/>
        <end position="292"/>
    </location>
</feature>
<feature type="domain" description="NADP-dependent oxidoreductase" evidence="4">
    <location>
        <begin position="320"/>
        <end position="614"/>
    </location>
</feature>
<dbReference type="InterPro" id="IPR023210">
    <property type="entry name" value="NADP_OxRdtase_dom"/>
</dbReference>
<dbReference type="PROSITE" id="PS00062">
    <property type="entry name" value="ALDOKETO_REDUCTASE_2"/>
    <property type="match status" value="2"/>
</dbReference>
<organism evidence="5">
    <name type="scientific">Darwinula stevensoni</name>
    <dbReference type="NCBI Taxonomy" id="69355"/>
    <lineage>
        <taxon>Eukaryota</taxon>
        <taxon>Metazoa</taxon>
        <taxon>Ecdysozoa</taxon>
        <taxon>Arthropoda</taxon>
        <taxon>Crustacea</taxon>
        <taxon>Oligostraca</taxon>
        <taxon>Ostracoda</taxon>
        <taxon>Podocopa</taxon>
        <taxon>Podocopida</taxon>
        <taxon>Darwinulocopina</taxon>
        <taxon>Darwinuloidea</taxon>
        <taxon>Darwinulidae</taxon>
        <taxon>Darwinula</taxon>
    </lineage>
</organism>
<dbReference type="AlphaFoldDB" id="A0A7R9AGG7"/>
<name>A0A7R9AGG7_9CRUS</name>
<evidence type="ECO:0000313" key="6">
    <source>
        <dbReference type="Proteomes" id="UP000677054"/>
    </source>
</evidence>
<dbReference type="Pfam" id="PF00248">
    <property type="entry name" value="Aldo_ket_red"/>
    <property type="match status" value="3"/>
</dbReference>
<dbReference type="PRINTS" id="PR00069">
    <property type="entry name" value="ALDKETRDTASE"/>
</dbReference>
<gene>
    <name evidence="5" type="ORF">DSTB1V02_LOCUS13546</name>
</gene>
<dbReference type="EMBL" id="LR906228">
    <property type="protein sequence ID" value="CAD7253800.1"/>
    <property type="molecule type" value="Genomic_DNA"/>
</dbReference>
<protein>
    <recommendedName>
        <fullName evidence="4">NADP-dependent oxidoreductase domain-containing protein</fullName>
    </recommendedName>
</protein>
<dbReference type="InterPro" id="IPR036812">
    <property type="entry name" value="NAD(P)_OxRdtase_dom_sf"/>
</dbReference>
<evidence type="ECO:0000256" key="3">
    <source>
        <dbReference type="ARBA" id="ARBA00023002"/>
    </source>
</evidence>
<dbReference type="FunFam" id="3.20.20.100:FF:000006">
    <property type="entry name" value="Aldo-keto reductase family 1 member A1"/>
    <property type="match status" value="2"/>
</dbReference>
<keyword evidence="3" id="KW-0560">Oxidoreductase</keyword>
<dbReference type="EMBL" id="CAJPEV010006711">
    <property type="protein sequence ID" value="CAG0904323.1"/>
    <property type="molecule type" value="Genomic_DNA"/>
</dbReference>
<reference evidence="5" key="1">
    <citation type="submission" date="2020-11" db="EMBL/GenBank/DDBJ databases">
        <authorList>
            <person name="Tran Van P."/>
        </authorList>
    </citation>
    <scope>NUCLEOTIDE SEQUENCE</scope>
</reference>
<dbReference type="Proteomes" id="UP000677054">
    <property type="component" value="Unassembled WGS sequence"/>
</dbReference>
<evidence type="ECO:0000256" key="2">
    <source>
        <dbReference type="ARBA" id="ARBA00022857"/>
    </source>
</evidence>
<dbReference type="PANTHER" id="PTHR11732">
    <property type="entry name" value="ALDO/KETO REDUCTASE"/>
    <property type="match status" value="1"/>
</dbReference>
<dbReference type="GO" id="GO:0016491">
    <property type="term" value="F:oxidoreductase activity"/>
    <property type="evidence" value="ECO:0007669"/>
    <property type="project" value="UniProtKB-KW"/>
</dbReference>
<feature type="domain" description="NADP-dependent oxidoreductase" evidence="4">
    <location>
        <begin position="644"/>
        <end position="707"/>
    </location>
</feature>
<keyword evidence="6" id="KW-1185">Reference proteome</keyword>
<dbReference type="InterPro" id="IPR020471">
    <property type="entry name" value="AKR"/>
</dbReference>
<dbReference type="InterPro" id="IPR018170">
    <property type="entry name" value="Aldo/ket_reductase_CS"/>
</dbReference>
<dbReference type="PROSITE" id="PS00798">
    <property type="entry name" value="ALDOKETO_REDUCTASE_1"/>
    <property type="match status" value="2"/>
</dbReference>
<feature type="non-terminal residue" evidence="5">
    <location>
        <position position="1"/>
    </location>
</feature>
<sequence length="707" mass="80011">SSDEEVEKALDAALEMGYRHIDTAYNYRNEAAIGRALKKWIDSGKVKREELFIVTKLPLIGNQKDKVAVYLQKSLTALNLTYVDLYLVHAPIGLKDNGDDNIFPMDPDGTIQLDLTTDLVSVWKARERHDRFSETGMEEQVDAGRAKSIGISNFNEEQVTRIVKNARIKPANIQVELQAYFQQKPLRELCKKHDITVVAYGPLGSPGRVAFYEKLGISKDKAKVPDLLQNPVVKKIARKHHVTEAQVLLRHLAQSGIAVIPKSTNPSRIQLNYQIFNFELSSDEMRQLNDLDQGEAGRSFLFELKGVDAHPEYPLKDFAKSSDEEMEKALDTALEMGYRHLDTAYNYRNEASIGRVLKKWIDSGKVKREELFIVTKLPMIGNQKDKVAVYLQKSLTALNLTYVDLYLVHGPFGLKDNGDDNIFPMDPDGTIQLDLTTDLVSVWKARKTRYFQRKGLSGMEEQVDAGRAKSIGISNFSEEQVTRIVKNARIKPANIQVELHAYFQQKPLRELCKKHDITVVAYGPLGSPGRVAFYEKLGMSKDHAKVPDLLQNPVVKKIAREHHVTEAQVLLRHLAQSGIAVIPKSSNPSRIQLNYQIFNFELSSDEMKQLNDLDQGEAGRTFFFEFKGVEAHPEFPLKDWAKKGMEEQVDADRAKSTGISNFNEEQVARIVKNARIKPANIQVELHAHFQQKSLRELCEKHGITIVA</sequence>
<dbReference type="SUPFAM" id="SSF51430">
    <property type="entry name" value="NAD(P)-linked oxidoreductase"/>
    <property type="match status" value="3"/>
</dbReference>
<dbReference type="OrthoDB" id="416253at2759"/>
<evidence type="ECO:0000259" key="4">
    <source>
        <dbReference type="Pfam" id="PF00248"/>
    </source>
</evidence>